<dbReference type="NCBIfam" id="NF041504">
    <property type="entry name" value="AccA_sub"/>
    <property type="match status" value="1"/>
</dbReference>
<dbReference type="GO" id="GO:0005524">
    <property type="term" value="F:ATP binding"/>
    <property type="evidence" value="ECO:0007669"/>
    <property type="project" value="UniProtKB-KW"/>
</dbReference>
<keyword evidence="5" id="KW-0547">Nucleotide-binding</keyword>
<evidence type="ECO:0000256" key="1">
    <source>
        <dbReference type="ARBA" id="ARBA00004956"/>
    </source>
</evidence>
<organism evidence="12 13">
    <name type="scientific">Sporobacter termitidis DSM 10068</name>
    <dbReference type="NCBI Taxonomy" id="1123282"/>
    <lineage>
        <taxon>Bacteria</taxon>
        <taxon>Bacillati</taxon>
        <taxon>Bacillota</taxon>
        <taxon>Clostridia</taxon>
        <taxon>Eubacteriales</taxon>
        <taxon>Oscillospiraceae</taxon>
        <taxon>Sporobacter</taxon>
    </lineage>
</organism>
<sequence length="269" mass="29877">MTAIEKSLKLIRHKDRPNAVDYINHIFPDFVELCGDRLSGDDPSVVGGIASFLGRPVTVIGQVKGRTLEENIKYNFSMNRPEGYRKTLRLMKQAEKFHRPVICFVDTVGAYPGIEAEENGQHIAIANNLMLMMNLQVPIISVLIGDGGSGGALALCAANEIAALENAVLSVISPKACANILWKDSSRDIEAAQMLKMTANDLKSMRIIDEVILETNQGAHDNPFIVAENIRMYLEKCLNKYKNMPVKKLVELRNEKFRKIGEYATASEL</sequence>
<dbReference type="STRING" id="1123282.SAMN02745823_03605"/>
<keyword evidence="3" id="KW-0444">Lipid biosynthesis</keyword>
<protein>
    <recommendedName>
        <fullName evidence="2">acetyl-CoA carboxytransferase</fullName>
        <ecNumber evidence="2">2.1.3.15</ecNumber>
    </recommendedName>
</protein>
<evidence type="ECO:0000256" key="3">
    <source>
        <dbReference type="ARBA" id="ARBA00022516"/>
    </source>
</evidence>
<dbReference type="InterPro" id="IPR001095">
    <property type="entry name" value="Acetyl_CoA_COase_a_su"/>
</dbReference>
<accession>A0A1M5ZEE4</accession>
<dbReference type="InterPro" id="IPR029045">
    <property type="entry name" value="ClpP/crotonase-like_dom_sf"/>
</dbReference>
<evidence type="ECO:0000256" key="10">
    <source>
        <dbReference type="ARBA" id="ARBA00049152"/>
    </source>
</evidence>
<dbReference type="Proteomes" id="UP000183995">
    <property type="component" value="Unassembled WGS sequence"/>
</dbReference>
<dbReference type="AlphaFoldDB" id="A0A1M5ZEE4"/>
<dbReference type="OrthoDB" id="9808023at2"/>
<dbReference type="GO" id="GO:0006633">
    <property type="term" value="P:fatty acid biosynthetic process"/>
    <property type="evidence" value="ECO:0007669"/>
    <property type="project" value="UniProtKB-KW"/>
</dbReference>
<dbReference type="GO" id="GO:2001295">
    <property type="term" value="P:malonyl-CoA biosynthetic process"/>
    <property type="evidence" value="ECO:0007669"/>
    <property type="project" value="UniProtKB-UniPathway"/>
</dbReference>
<evidence type="ECO:0000313" key="12">
    <source>
        <dbReference type="EMBL" id="SHI22597.1"/>
    </source>
</evidence>
<dbReference type="PANTHER" id="PTHR42853">
    <property type="entry name" value="ACETYL-COENZYME A CARBOXYLASE CARBOXYL TRANSFERASE SUBUNIT ALPHA"/>
    <property type="match status" value="1"/>
</dbReference>
<evidence type="ECO:0000256" key="6">
    <source>
        <dbReference type="ARBA" id="ARBA00022832"/>
    </source>
</evidence>
<reference evidence="12 13" key="1">
    <citation type="submission" date="2016-11" db="EMBL/GenBank/DDBJ databases">
        <authorList>
            <person name="Jaros S."/>
            <person name="Januszkiewicz K."/>
            <person name="Wedrychowicz H."/>
        </authorList>
    </citation>
    <scope>NUCLEOTIDE SEQUENCE [LARGE SCALE GENOMIC DNA]</scope>
    <source>
        <strain evidence="12 13">DSM 10068</strain>
    </source>
</reference>
<dbReference type="GO" id="GO:0003989">
    <property type="term" value="F:acetyl-CoA carboxylase activity"/>
    <property type="evidence" value="ECO:0007669"/>
    <property type="project" value="InterPro"/>
</dbReference>
<dbReference type="GO" id="GO:0016743">
    <property type="term" value="F:carboxyl- or carbamoyltransferase activity"/>
    <property type="evidence" value="ECO:0007669"/>
    <property type="project" value="InterPro"/>
</dbReference>
<keyword evidence="13" id="KW-1185">Reference proteome</keyword>
<gene>
    <name evidence="12" type="ORF">SAMN02745823_03605</name>
</gene>
<dbReference type="Pfam" id="PF03255">
    <property type="entry name" value="ACCA"/>
    <property type="match status" value="1"/>
</dbReference>
<name>A0A1M5ZEE4_9FIRM</name>
<evidence type="ECO:0000256" key="5">
    <source>
        <dbReference type="ARBA" id="ARBA00022741"/>
    </source>
</evidence>
<feature type="domain" description="CoA carboxyltransferase C-terminal" evidence="11">
    <location>
        <begin position="1"/>
        <end position="240"/>
    </location>
</feature>
<dbReference type="InterPro" id="IPR011763">
    <property type="entry name" value="COA_CT_C"/>
</dbReference>
<dbReference type="GO" id="GO:0009317">
    <property type="term" value="C:acetyl-CoA carboxylase complex"/>
    <property type="evidence" value="ECO:0007669"/>
    <property type="project" value="InterPro"/>
</dbReference>
<dbReference type="SUPFAM" id="SSF52096">
    <property type="entry name" value="ClpP/crotonase"/>
    <property type="match status" value="1"/>
</dbReference>
<evidence type="ECO:0000256" key="8">
    <source>
        <dbReference type="ARBA" id="ARBA00023098"/>
    </source>
</evidence>
<dbReference type="PANTHER" id="PTHR42853:SF3">
    <property type="entry name" value="ACETYL-COENZYME A CARBOXYLASE CARBOXYL TRANSFERASE SUBUNIT ALPHA, CHLOROPLASTIC"/>
    <property type="match status" value="1"/>
</dbReference>
<keyword evidence="4 12" id="KW-0808">Transferase</keyword>
<dbReference type="EC" id="2.1.3.15" evidence="2"/>
<dbReference type="PROSITE" id="PS50989">
    <property type="entry name" value="COA_CT_CTER"/>
    <property type="match status" value="1"/>
</dbReference>
<keyword evidence="6" id="KW-0276">Fatty acid metabolism</keyword>
<comment type="catalytic activity">
    <reaction evidence="10">
        <text>N(6)-carboxybiotinyl-L-lysyl-[protein] + acetyl-CoA = N(6)-biotinyl-L-lysyl-[protein] + malonyl-CoA</text>
        <dbReference type="Rhea" id="RHEA:54728"/>
        <dbReference type="Rhea" id="RHEA-COMP:10505"/>
        <dbReference type="Rhea" id="RHEA-COMP:10506"/>
        <dbReference type="ChEBI" id="CHEBI:57288"/>
        <dbReference type="ChEBI" id="CHEBI:57384"/>
        <dbReference type="ChEBI" id="CHEBI:83144"/>
        <dbReference type="ChEBI" id="CHEBI:83145"/>
        <dbReference type="EC" id="2.1.3.15"/>
    </reaction>
</comment>
<dbReference type="RefSeq" id="WP_073082424.1">
    <property type="nucleotide sequence ID" value="NZ_FQXV01000018.1"/>
</dbReference>
<comment type="pathway">
    <text evidence="1">Lipid metabolism; malonyl-CoA biosynthesis; malonyl-CoA from acetyl-CoA: step 1/1.</text>
</comment>
<dbReference type="NCBIfam" id="TIGR00513">
    <property type="entry name" value="accA"/>
    <property type="match status" value="1"/>
</dbReference>
<keyword evidence="9" id="KW-0275">Fatty acid biosynthesis</keyword>
<proteinExistence type="predicted"/>
<evidence type="ECO:0000259" key="11">
    <source>
        <dbReference type="PROSITE" id="PS50989"/>
    </source>
</evidence>
<evidence type="ECO:0000313" key="13">
    <source>
        <dbReference type="Proteomes" id="UP000183995"/>
    </source>
</evidence>
<evidence type="ECO:0000256" key="9">
    <source>
        <dbReference type="ARBA" id="ARBA00023160"/>
    </source>
</evidence>
<dbReference type="NCBIfam" id="NF004344">
    <property type="entry name" value="PRK05724.1"/>
    <property type="match status" value="1"/>
</dbReference>
<dbReference type="EMBL" id="FQXV01000018">
    <property type="protein sequence ID" value="SHI22597.1"/>
    <property type="molecule type" value="Genomic_DNA"/>
</dbReference>
<keyword evidence="8" id="KW-0443">Lipid metabolism</keyword>
<dbReference type="Gene3D" id="3.90.226.10">
    <property type="entry name" value="2-enoyl-CoA Hydratase, Chain A, domain 1"/>
    <property type="match status" value="1"/>
</dbReference>
<dbReference type="PRINTS" id="PR01069">
    <property type="entry name" value="ACCCTRFRASEA"/>
</dbReference>
<evidence type="ECO:0000256" key="2">
    <source>
        <dbReference type="ARBA" id="ARBA00011883"/>
    </source>
</evidence>
<evidence type="ECO:0000256" key="7">
    <source>
        <dbReference type="ARBA" id="ARBA00022840"/>
    </source>
</evidence>
<evidence type="ECO:0000256" key="4">
    <source>
        <dbReference type="ARBA" id="ARBA00022679"/>
    </source>
</evidence>
<keyword evidence="7" id="KW-0067">ATP-binding</keyword>
<dbReference type="UniPathway" id="UPA00655">
    <property type="reaction ID" value="UER00711"/>
</dbReference>